<accession>A0A699YZ40</accession>
<proteinExistence type="predicted"/>
<comment type="caution">
    <text evidence="1">The sequence shown here is derived from an EMBL/GenBank/DDBJ whole genome shotgun (WGS) entry which is preliminary data.</text>
</comment>
<dbReference type="EMBL" id="BLLF01000529">
    <property type="protein sequence ID" value="GFH12678.1"/>
    <property type="molecule type" value="Genomic_DNA"/>
</dbReference>
<reference evidence="1 2" key="1">
    <citation type="submission" date="2020-02" db="EMBL/GenBank/DDBJ databases">
        <title>Draft genome sequence of Haematococcus lacustris strain NIES-144.</title>
        <authorList>
            <person name="Morimoto D."/>
            <person name="Nakagawa S."/>
            <person name="Yoshida T."/>
            <person name="Sawayama S."/>
        </authorList>
    </citation>
    <scope>NUCLEOTIDE SEQUENCE [LARGE SCALE GENOMIC DNA]</scope>
    <source>
        <strain evidence="1 2">NIES-144</strain>
    </source>
</reference>
<keyword evidence="2" id="KW-1185">Reference proteome</keyword>
<protein>
    <submittedName>
        <fullName evidence="1">Uncharacterized protein</fullName>
    </submittedName>
</protein>
<organism evidence="1 2">
    <name type="scientific">Haematococcus lacustris</name>
    <name type="common">Green alga</name>
    <name type="synonym">Haematococcus pluvialis</name>
    <dbReference type="NCBI Taxonomy" id="44745"/>
    <lineage>
        <taxon>Eukaryota</taxon>
        <taxon>Viridiplantae</taxon>
        <taxon>Chlorophyta</taxon>
        <taxon>core chlorophytes</taxon>
        <taxon>Chlorophyceae</taxon>
        <taxon>CS clade</taxon>
        <taxon>Chlamydomonadales</taxon>
        <taxon>Haematococcaceae</taxon>
        <taxon>Haematococcus</taxon>
    </lineage>
</organism>
<name>A0A699YZ40_HAELA</name>
<dbReference type="AlphaFoldDB" id="A0A699YZ40"/>
<sequence length="61" mass="6607">MGGYPLTPVNAECDRAGSKRTATQPVAPNEINRVCSRSIVTHFVDWTLSQDAWRATGVACT</sequence>
<evidence type="ECO:0000313" key="1">
    <source>
        <dbReference type="EMBL" id="GFH12678.1"/>
    </source>
</evidence>
<gene>
    <name evidence="1" type="ORF">HaLaN_08407</name>
</gene>
<evidence type="ECO:0000313" key="2">
    <source>
        <dbReference type="Proteomes" id="UP000485058"/>
    </source>
</evidence>
<dbReference type="Proteomes" id="UP000485058">
    <property type="component" value="Unassembled WGS sequence"/>
</dbReference>